<evidence type="ECO:0000313" key="2">
    <source>
        <dbReference type="Proteomes" id="UP001476950"/>
    </source>
</evidence>
<sequence length="150" mass="16940">MIQFFQFEADFVESLRCVPMQVRLKLDTCGVKLKLAQWNQFNQDDRRSLIALPCDTEAEVQAYRHFLQGLIQERTGTVATDLAIDPAPAWLDESTIPTSVQEKAQENGAVIAIDQWAALAPVQRFALIKLSRSSHENANFLPALKEFHVV</sequence>
<dbReference type="Proteomes" id="UP001476950">
    <property type="component" value="Unassembled WGS sequence"/>
</dbReference>
<dbReference type="Pfam" id="PF09655">
    <property type="entry name" value="Nitr_red_assoc"/>
    <property type="match status" value="1"/>
</dbReference>
<accession>A0ABV0KQ69</accession>
<dbReference type="RefSeq" id="WP_190447213.1">
    <property type="nucleotide sequence ID" value="NZ_JAMPLM010000033.1"/>
</dbReference>
<dbReference type="EMBL" id="JAMPLM010000033">
    <property type="protein sequence ID" value="MEP1061392.1"/>
    <property type="molecule type" value="Genomic_DNA"/>
</dbReference>
<comment type="caution">
    <text evidence="1">The sequence shown here is derived from an EMBL/GenBank/DDBJ whole genome shotgun (WGS) entry which is preliminary data.</text>
</comment>
<gene>
    <name evidence="1" type="ORF">NDI38_23455</name>
</gene>
<dbReference type="InterPro" id="IPR013481">
    <property type="entry name" value="NarM"/>
</dbReference>
<proteinExistence type="predicted"/>
<reference evidence="1 2" key="1">
    <citation type="submission" date="2022-04" db="EMBL/GenBank/DDBJ databases">
        <title>Positive selection, recombination, and allopatry shape intraspecific diversity of widespread and dominant cyanobacteria.</title>
        <authorList>
            <person name="Wei J."/>
            <person name="Shu W."/>
            <person name="Hu C."/>
        </authorList>
    </citation>
    <scope>NUCLEOTIDE SEQUENCE [LARGE SCALE GENOMIC DNA]</scope>
    <source>
        <strain evidence="1 2">AS-A4</strain>
    </source>
</reference>
<keyword evidence="2" id="KW-1185">Reference proteome</keyword>
<protein>
    <submittedName>
        <fullName evidence="1">Nitrate reductase associated protein</fullName>
    </submittedName>
</protein>
<name>A0ABV0KQ69_9CYAN</name>
<dbReference type="NCBIfam" id="TIGR02664">
    <property type="entry name" value="nitr_red_assoc"/>
    <property type="match status" value="1"/>
</dbReference>
<organism evidence="1 2">
    <name type="scientific">Stenomitos frigidus AS-A4</name>
    <dbReference type="NCBI Taxonomy" id="2933935"/>
    <lineage>
        <taxon>Bacteria</taxon>
        <taxon>Bacillati</taxon>
        <taxon>Cyanobacteriota</taxon>
        <taxon>Cyanophyceae</taxon>
        <taxon>Leptolyngbyales</taxon>
        <taxon>Leptolyngbyaceae</taxon>
        <taxon>Stenomitos</taxon>
    </lineage>
</organism>
<evidence type="ECO:0000313" key="1">
    <source>
        <dbReference type="EMBL" id="MEP1061392.1"/>
    </source>
</evidence>